<dbReference type="Proteomes" id="UP001232755">
    <property type="component" value="Unassembled WGS sequence"/>
</dbReference>
<sequence length="525" mass="59218">MSLDAPTRDAGVGVDLSGVPQLDDLQLGHLRHFENLSLLPDGEWRHMGGIDPGQEAMDAYRYQLAYLAYSLGLAHYHHLPAAPAAVKPAFERIVAKMLRREVWAYWKETSRSGPFLDPDLTELREGWTDPVARENIMYSGHLYAMTSMHAALFDDDRYDEEGALTFEWRPMFYGMGPQTYRYSRSSLGEAIHWQLVENGYLGVACEPNCIFIVCNQFPLIGFRFEDLRKGTTCADEATESYRAAWERKGMFDESGFPIQWWRMRQDTFMLNPYDLANAGWTASAMNTWNRDVVREVFPRMLRGALRKGPAGTLMPYSAEVLAKVQAALDAGEPADLPDNPEYRWALSTFGYLATGLSELGDERLPGLLAHADRFMHPTWENGGLYYPRNDASWDADGNMVYMDPLTGNSMLGYAWLNVSDGLWALYNKPWQADNFAEPRLTGMEGALDVRRAFYDRDSRTLLLGLRSREAAGVDARLHVTGVPGGRDWTLYRDGAAIRTGTADTEGTLRIALPVEGETTLALRWQ</sequence>
<reference evidence="2 3" key="1">
    <citation type="submission" date="2023-07" db="EMBL/GenBank/DDBJ databases">
        <title>Comparative genomics of wheat-associated soil bacteria to identify genetic determinants of phenazine resistance.</title>
        <authorList>
            <person name="Mouncey N."/>
        </authorList>
    </citation>
    <scope>NUCLEOTIDE SEQUENCE [LARGE SCALE GENOMIC DNA]</scope>
    <source>
        <strain evidence="2 3">B3I12</strain>
    </source>
</reference>
<evidence type="ECO:0000313" key="2">
    <source>
        <dbReference type="EMBL" id="MDQ0745831.1"/>
    </source>
</evidence>
<evidence type="ECO:0000313" key="3">
    <source>
        <dbReference type="Proteomes" id="UP001232755"/>
    </source>
</evidence>
<accession>A0ABU0QEL5</accession>
<dbReference type="InterPro" id="IPR041411">
    <property type="entry name" value="Ldi"/>
</dbReference>
<feature type="domain" description="Linalool dehydratase/isomerase" evidence="1">
    <location>
        <begin position="61"/>
        <end position="391"/>
    </location>
</feature>
<dbReference type="EMBL" id="JAUSYP010000001">
    <property type="protein sequence ID" value="MDQ0745831.1"/>
    <property type="molecule type" value="Genomic_DNA"/>
</dbReference>
<comment type="caution">
    <text evidence="2">The sequence shown here is derived from an EMBL/GenBank/DDBJ whole genome shotgun (WGS) entry which is preliminary data.</text>
</comment>
<name>A0ABU0QEL5_9ACTN</name>
<gene>
    <name evidence="2" type="ORF">QF034_000062</name>
</gene>
<organism evidence="2 3">
    <name type="scientific">Streptomyces africanus</name>
    <dbReference type="NCBI Taxonomy" id="231024"/>
    <lineage>
        <taxon>Bacteria</taxon>
        <taxon>Bacillati</taxon>
        <taxon>Actinomycetota</taxon>
        <taxon>Actinomycetes</taxon>
        <taxon>Kitasatosporales</taxon>
        <taxon>Streptomycetaceae</taxon>
        <taxon>Streptomyces</taxon>
    </lineage>
</organism>
<dbReference type="Pfam" id="PF18566">
    <property type="entry name" value="Ldi"/>
    <property type="match status" value="1"/>
</dbReference>
<dbReference type="RefSeq" id="WP_307172973.1">
    <property type="nucleotide sequence ID" value="NZ_JAUSYP010000001.1"/>
</dbReference>
<keyword evidence="3" id="KW-1185">Reference proteome</keyword>
<evidence type="ECO:0000259" key="1">
    <source>
        <dbReference type="Pfam" id="PF18566"/>
    </source>
</evidence>
<protein>
    <recommendedName>
        <fullName evidence="1">Linalool dehydratase/isomerase domain-containing protein</fullName>
    </recommendedName>
</protein>
<proteinExistence type="predicted"/>